<evidence type="ECO:0000256" key="10">
    <source>
        <dbReference type="ARBA" id="ARBA00044465"/>
    </source>
</evidence>
<feature type="binding site" evidence="15">
    <location>
        <position position="80"/>
    </location>
    <ligand>
        <name>Mg(2+)</name>
        <dbReference type="ChEBI" id="CHEBI:18420"/>
        <label>1</label>
        <note>catalytic</note>
    </ligand>
</feature>
<dbReference type="InterPro" id="IPR044897">
    <property type="entry name" value="INPP1_dom_1"/>
</dbReference>
<dbReference type="InterPro" id="IPR000760">
    <property type="entry name" value="Inositol_monophosphatase-like"/>
</dbReference>
<dbReference type="PROSITE" id="PS00630">
    <property type="entry name" value="IMP_2"/>
    <property type="match status" value="1"/>
</dbReference>
<evidence type="ECO:0000256" key="14">
    <source>
        <dbReference type="ARBA" id="ARBA00070066"/>
    </source>
</evidence>
<dbReference type="GO" id="GO:0046854">
    <property type="term" value="P:phosphatidylinositol phosphate biosynthetic process"/>
    <property type="evidence" value="ECO:0007669"/>
    <property type="project" value="InterPro"/>
</dbReference>
<dbReference type="Pfam" id="PF00459">
    <property type="entry name" value="Inositol_P"/>
    <property type="match status" value="1"/>
</dbReference>
<dbReference type="RefSeq" id="XP_030065805.1">
    <property type="nucleotide sequence ID" value="XM_030209945.1"/>
</dbReference>
<keyword evidence="16" id="KW-1185">Reference proteome</keyword>
<evidence type="ECO:0000256" key="7">
    <source>
        <dbReference type="ARBA" id="ARBA00022723"/>
    </source>
</evidence>
<evidence type="ECO:0000313" key="17">
    <source>
        <dbReference type="RefSeq" id="XP_030065805.1"/>
    </source>
</evidence>
<evidence type="ECO:0000256" key="6">
    <source>
        <dbReference type="ARBA" id="ARBA00022671"/>
    </source>
</evidence>
<dbReference type="PANTHER" id="PTHR43028:SF3">
    <property type="entry name" value="INOSITOL POLYPHOSPHATE 1-PHOSPHATASE"/>
    <property type="match status" value="1"/>
</dbReference>
<comment type="function">
    <text evidence="13">Mg(2+)-dependent phosphatase that catalyzes the hydrolysis of the 1-position phosphate from inositol 1,4-bisphosphate and inositol 1,3,4-trisphosphate and participates in inositol phosphate metabolism.</text>
</comment>
<evidence type="ECO:0000256" key="2">
    <source>
        <dbReference type="ARBA" id="ARBA00004847"/>
    </source>
</evidence>
<dbReference type="CTD" id="3628"/>
<dbReference type="GO" id="GO:0004441">
    <property type="term" value="F:inositol-1,4-bisphosphate 1-phosphatase activity"/>
    <property type="evidence" value="ECO:0007669"/>
    <property type="project" value="UniProtKB-EC"/>
</dbReference>
<dbReference type="Gene3D" id="4.10.460.10">
    <property type="entry name" value="Inositol Polyphosphate 1-phosphatase, domain 1"/>
    <property type="match status" value="1"/>
</dbReference>
<proteinExistence type="inferred from homology"/>
<comment type="similarity">
    <text evidence="3">Belongs to the inositol monophosphatase superfamily.</text>
</comment>
<dbReference type="PANTHER" id="PTHR43028">
    <property type="entry name" value="3'(2'),5'-BISPHOSPHATE NUCLEOTIDASE 1"/>
    <property type="match status" value="1"/>
</dbReference>
<comment type="subunit">
    <text evidence="4">Monomer.</text>
</comment>
<dbReference type="EC" id="3.1.3.57" evidence="12"/>
<reference evidence="17" key="1">
    <citation type="submission" date="2025-08" db="UniProtKB">
        <authorList>
            <consortium name="RefSeq"/>
        </authorList>
    </citation>
    <scope>IDENTIFICATION</scope>
</reference>
<dbReference type="InterPro" id="IPR020550">
    <property type="entry name" value="Inositol_monophosphatase_CS"/>
</dbReference>
<evidence type="ECO:0000256" key="13">
    <source>
        <dbReference type="ARBA" id="ARBA00059706"/>
    </source>
</evidence>
<feature type="binding site" evidence="15">
    <location>
        <position position="157"/>
    </location>
    <ligand>
        <name>Mg(2+)</name>
        <dbReference type="ChEBI" id="CHEBI:18420"/>
        <label>1</label>
        <note>catalytic</note>
    </ligand>
</feature>
<comment type="catalytic activity">
    <reaction evidence="11">
        <text>1D-myo-inositol 1,4-bisphosphate + H2O = 1D-myo-inositol 4-phosphate + phosphate</text>
        <dbReference type="Rhea" id="RHEA:15553"/>
        <dbReference type="ChEBI" id="CHEBI:15377"/>
        <dbReference type="ChEBI" id="CHEBI:43474"/>
        <dbReference type="ChEBI" id="CHEBI:58282"/>
        <dbReference type="ChEBI" id="CHEBI:58469"/>
        <dbReference type="EC" id="3.1.3.57"/>
    </reaction>
    <physiologicalReaction direction="left-to-right" evidence="11">
        <dbReference type="Rhea" id="RHEA:15554"/>
    </physiologicalReaction>
</comment>
<dbReference type="GO" id="GO:0046872">
    <property type="term" value="F:metal ion binding"/>
    <property type="evidence" value="ECO:0007669"/>
    <property type="project" value="UniProtKB-KW"/>
</dbReference>
<evidence type="ECO:0000256" key="1">
    <source>
        <dbReference type="ARBA" id="ARBA00001946"/>
    </source>
</evidence>
<evidence type="ECO:0000313" key="16">
    <source>
        <dbReference type="Proteomes" id="UP000515156"/>
    </source>
</evidence>
<feature type="binding site" evidence="15">
    <location>
        <position position="154"/>
    </location>
    <ligand>
        <name>Mg(2+)</name>
        <dbReference type="ChEBI" id="CHEBI:18420"/>
        <label>1</label>
        <note>catalytic</note>
    </ligand>
</feature>
<dbReference type="Gene3D" id="3.30.540.10">
    <property type="entry name" value="Fructose-1,6-Bisphosphatase, subunit A, domain 1"/>
    <property type="match status" value="1"/>
</dbReference>
<dbReference type="KEGG" id="muo:115474469"/>
<protein>
    <recommendedName>
        <fullName evidence="14">Inositol polyphosphate 1-phosphatase</fullName>
        <ecNumber evidence="12">3.1.3.57</ecNumber>
    </recommendedName>
</protein>
<gene>
    <name evidence="17" type="primary">INPP1</name>
</gene>
<comment type="catalytic activity">
    <reaction evidence="10">
        <text>1D-myo-inositol 1,3,4-trisphosphate + H2O = 1D-myo-inositol 3,4-bisphosphate + phosphate</text>
        <dbReference type="Rhea" id="RHEA:70319"/>
        <dbReference type="ChEBI" id="CHEBI:15377"/>
        <dbReference type="ChEBI" id="CHEBI:43474"/>
        <dbReference type="ChEBI" id="CHEBI:58414"/>
        <dbReference type="ChEBI" id="CHEBI:83241"/>
    </reaction>
    <physiologicalReaction direction="left-to-right" evidence="10">
        <dbReference type="Rhea" id="RHEA:70320"/>
    </physiologicalReaction>
</comment>
<dbReference type="Proteomes" id="UP000515156">
    <property type="component" value="Chromosome 7"/>
</dbReference>
<dbReference type="InterPro" id="IPR050725">
    <property type="entry name" value="CysQ/Inositol_MonoPase"/>
</dbReference>
<keyword evidence="8" id="KW-0378">Hydrolase</keyword>
<evidence type="ECO:0000256" key="12">
    <source>
        <dbReference type="ARBA" id="ARBA00044519"/>
    </source>
</evidence>
<keyword evidence="7 15" id="KW-0479">Metal-binding</keyword>
<evidence type="ECO:0000256" key="11">
    <source>
        <dbReference type="ARBA" id="ARBA00044478"/>
    </source>
</evidence>
<dbReference type="Gene3D" id="3.40.190.80">
    <property type="match status" value="1"/>
</dbReference>
<dbReference type="FunFam" id="3.40.190.80:FF:000015">
    <property type="entry name" value="Inositol polyphosphate 1-phosphatase"/>
    <property type="match status" value="1"/>
</dbReference>
<sequence>MSDILCEVIRAAEKAAEIARACRSEEALFQLLVEKRKGNESSQNKFTMDFITLADVLIQEVIKHDIVKKFPGLEHNISGEESNHFTNELGDVITVKVCPTEEETAALLNQVLNGKMVAAEVLARVVHQDIPITDPVLDAVKLEVPQSTLGIWVDPIDATYQYIKGCGDSAPIHGIYSHGLQCVTILIGVYDLSTGVPVMGVINQPFALQDPKSSRWEGQYYWGISYMGTKIFSTQLTTSDDHDEDDSICHIHRHPDSGEIEYECHHFSVVTSTRETERIKTILSDMCGERLHFAAGAGYKSLCVVLGLVDIYSISGDYTFRWDSCAAHAILLSLGGGIVNWEECLKHMKNGETMLDLPHLVYNVDEAGADGLYKWSNKGGLIAFKSKEHLENFLSLLIEKLGL</sequence>
<dbReference type="InParanoid" id="A0A6P7YRE3"/>
<accession>A0A6P7YRE3</accession>
<dbReference type="FunCoup" id="A0A6P7YRE3">
    <property type="interactions" value="788"/>
</dbReference>
<evidence type="ECO:0000256" key="9">
    <source>
        <dbReference type="ARBA" id="ARBA00022842"/>
    </source>
</evidence>
<evidence type="ECO:0000256" key="5">
    <source>
        <dbReference type="ARBA" id="ARBA00022553"/>
    </source>
</evidence>
<comment type="pathway">
    <text evidence="2">Signal transduction; phosphatidylinositol signaling pathway.</text>
</comment>
<evidence type="ECO:0000256" key="8">
    <source>
        <dbReference type="ARBA" id="ARBA00022801"/>
    </source>
</evidence>
<dbReference type="GeneID" id="115474469"/>
<keyword evidence="9 15" id="KW-0460">Magnesium</keyword>
<dbReference type="AlphaFoldDB" id="A0A6P7YRE3"/>
<dbReference type="OrthoDB" id="9977309at2759"/>
<evidence type="ECO:0000256" key="4">
    <source>
        <dbReference type="ARBA" id="ARBA00011245"/>
    </source>
</evidence>
<keyword evidence="6" id="KW-0452">Lithium</keyword>
<keyword evidence="5" id="KW-0597">Phosphoprotein</keyword>
<name>A0A6P7YRE3_9AMPH</name>
<evidence type="ECO:0000256" key="15">
    <source>
        <dbReference type="PIRSR" id="PIRSR600760-2"/>
    </source>
</evidence>
<feature type="binding site" evidence="15">
    <location>
        <position position="156"/>
    </location>
    <ligand>
        <name>Mg(2+)</name>
        <dbReference type="ChEBI" id="CHEBI:18420"/>
        <label>1</label>
        <note>catalytic</note>
    </ligand>
</feature>
<comment type="cofactor">
    <cofactor evidence="1 15">
        <name>Mg(2+)</name>
        <dbReference type="ChEBI" id="CHEBI:18420"/>
    </cofactor>
</comment>
<evidence type="ECO:0000256" key="3">
    <source>
        <dbReference type="ARBA" id="ARBA00009759"/>
    </source>
</evidence>
<feature type="binding site" evidence="15">
    <location>
        <position position="323"/>
    </location>
    <ligand>
        <name>Mg(2+)</name>
        <dbReference type="ChEBI" id="CHEBI:18420"/>
        <label>1</label>
        <note>catalytic</note>
    </ligand>
</feature>
<organism evidence="16 17">
    <name type="scientific">Microcaecilia unicolor</name>
    <dbReference type="NCBI Taxonomy" id="1415580"/>
    <lineage>
        <taxon>Eukaryota</taxon>
        <taxon>Metazoa</taxon>
        <taxon>Chordata</taxon>
        <taxon>Craniata</taxon>
        <taxon>Vertebrata</taxon>
        <taxon>Euteleostomi</taxon>
        <taxon>Amphibia</taxon>
        <taxon>Gymnophiona</taxon>
        <taxon>Siphonopidae</taxon>
        <taxon>Microcaecilia</taxon>
    </lineage>
</organism>
<dbReference type="SUPFAM" id="SSF56655">
    <property type="entry name" value="Carbohydrate phosphatase"/>
    <property type="match status" value="1"/>
</dbReference>
<dbReference type="FunFam" id="4.10.460.10:FF:000001">
    <property type="entry name" value="Inositol polyphosphate 1-phosphatase"/>
    <property type="match status" value="1"/>
</dbReference>